<dbReference type="InParanoid" id="A0A7M7NPA2"/>
<evidence type="ECO:0000256" key="2">
    <source>
        <dbReference type="ARBA" id="ARBA00022670"/>
    </source>
</evidence>
<evidence type="ECO:0000256" key="7">
    <source>
        <dbReference type="SAM" id="SignalP"/>
    </source>
</evidence>
<evidence type="ECO:0000313" key="9">
    <source>
        <dbReference type="EnsemblMetazoa" id="XP_030839626"/>
    </source>
</evidence>
<evidence type="ECO:0000256" key="5">
    <source>
        <dbReference type="PROSITE-ProRule" id="PRU01240"/>
    </source>
</evidence>
<dbReference type="InterPro" id="IPR022398">
    <property type="entry name" value="Peptidase_S8_His-AS"/>
</dbReference>
<dbReference type="RefSeq" id="XP_030839626.1">
    <property type="nucleotide sequence ID" value="XM_030983766.1"/>
</dbReference>
<accession>A0A7M7NPA2</accession>
<feature type="active site" description="Charge relay system" evidence="5">
    <location>
        <position position="170"/>
    </location>
</feature>
<evidence type="ECO:0000256" key="4">
    <source>
        <dbReference type="ARBA" id="ARBA00022825"/>
    </source>
</evidence>
<dbReference type="InterPro" id="IPR037045">
    <property type="entry name" value="S8pro/Inhibitor_I9_sf"/>
</dbReference>
<keyword evidence="2 5" id="KW-0645">Protease</keyword>
<dbReference type="GO" id="GO:0005615">
    <property type="term" value="C:extracellular space"/>
    <property type="evidence" value="ECO:0000318"/>
    <property type="project" value="GO_Central"/>
</dbReference>
<reference evidence="10" key="1">
    <citation type="submission" date="2015-02" db="EMBL/GenBank/DDBJ databases">
        <title>Genome sequencing for Strongylocentrotus purpuratus.</title>
        <authorList>
            <person name="Murali S."/>
            <person name="Liu Y."/>
            <person name="Vee V."/>
            <person name="English A."/>
            <person name="Wang M."/>
            <person name="Skinner E."/>
            <person name="Han Y."/>
            <person name="Muzny D.M."/>
            <person name="Worley K.C."/>
            <person name="Gibbs R.A."/>
        </authorList>
    </citation>
    <scope>NUCLEOTIDE SEQUENCE</scope>
</reference>
<dbReference type="PROSITE" id="PS00137">
    <property type="entry name" value="SUBTILASE_HIS"/>
    <property type="match status" value="1"/>
</dbReference>
<dbReference type="EnsemblMetazoa" id="XM_030983766">
    <property type="protein sequence ID" value="XP_030839626"/>
    <property type="gene ID" value="LOC586117"/>
</dbReference>
<proteinExistence type="inferred from homology"/>
<sequence>MMRIVIILLSVVALVWGRELAPLRKAPKKISDRHIVVLERHLDVEDFARNLFDDAALFDQRPVIASKLRTAINAVIVDMNDEMVDWVRSLDGVRFVEEDSFTQVESENWGTDRINQRDPPLDSDDSMPLGLGGNIFILDTGVRITHEDFEGRAQYAAKFVTGVNTDCHGHGTHCAGIAAGKKYGVAKKANIHAVKVCDCTGICSSSALIQGVDFVAEQKAGGMQNVVASLSLSLASDTFAEAVHNAIDLDVVVLTSSGNDRRDACRLIPGNIPEVITVGNTQEDDSIRSSSNFGECVDILAPGTDIVSCGNDDDTATSTKTGTSMACPHVAGAAAILMADRGVAPRDVSDTLVNEASADKINGLRSGTPNKLLYVRPVAIMEN</sequence>
<dbReference type="CDD" id="cd04077">
    <property type="entry name" value="Peptidases_S8_PCSK9_ProteinaseK_like"/>
    <property type="match status" value="1"/>
</dbReference>
<dbReference type="InterPro" id="IPR000209">
    <property type="entry name" value="Peptidase_S8/S53_dom"/>
</dbReference>
<feature type="signal peptide" evidence="7">
    <location>
        <begin position="1"/>
        <end position="17"/>
    </location>
</feature>
<evidence type="ECO:0000256" key="3">
    <source>
        <dbReference type="ARBA" id="ARBA00022801"/>
    </source>
</evidence>
<feature type="chain" id="PRO_5029727863" description="Peptidase S8/S53 domain-containing protein" evidence="7">
    <location>
        <begin position="18"/>
        <end position="383"/>
    </location>
</feature>
<name>A0A7M7NPA2_STRPU</name>
<dbReference type="GeneID" id="586117"/>
<reference evidence="9" key="2">
    <citation type="submission" date="2021-01" db="UniProtKB">
        <authorList>
            <consortium name="EnsemblMetazoa"/>
        </authorList>
    </citation>
    <scope>IDENTIFICATION</scope>
</reference>
<dbReference type="PROSITE" id="PS00136">
    <property type="entry name" value="SUBTILASE_ASP"/>
    <property type="match status" value="1"/>
</dbReference>
<dbReference type="Pfam" id="PF00082">
    <property type="entry name" value="Peptidase_S8"/>
    <property type="match status" value="1"/>
</dbReference>
<dbReference type="InterPro" id="IPR023827">
    <property type="entry name" value="Peptidase_S8_Asp-AS"/>
</dbReference>
<keyword evidence="7" id="KW-0732">Signal</keyword>
<feature type="active site" description="Charge relay system" evidence="5">
    <location>
        <position position="139"/>
    </location>
</feature>
<dbReference type="AlphaFoldDB" id="A0A7M7NPA2"/>
<keyword evidence="3 5" id="KW-0378">Hydrolase</keyword>
<dbReference type="Proteomes" id="UP000007110">
    <property type="component" value="Unassembled WGS sequence"/>
</dbReference>
<evidence type="ECO:0000256" key="1">
    <source>
        <dbReference type="ARBA" id="ARBA00011073"/>
    </source>
</evidence>
<feature type="domain" description="Peptidase S8/S53" evidence="8">
    <location>
        <begin position="136"/>
        <end position="359"/>
    </location>
</feature>
<comment type="similarity">
    <text evidence="1 5 6">Belongs to the peptidase S8 family.</text>
</comment>
<dbReference type="InterPro" id="IPR034193">
    <property type="entry name" value="PCSK9_ProteinaseK-like"/>
</dbReference>
<feature type="active site" description="Charge relay system" evidence="5">
    <location>
        <position position="324"/>
    </location>
</feature>
<dbReference type="Gene3D" id="3.30.70.80">
    <property type="entry name" value="Peptidase S8 propeptide/proteinase inhibitor I9"/>
    <property type="match status" value="1"/>
</dbReference>
<dbReference type="GO" id="GO:0004252">
    <property type="term" value="F:serine-type endopeptidase activity"/>
    <property type="evidence" value="ECO:0000318"/>
    <property type="project" value="GO_Central"/>
</dbReference>
<dbReference type="FunFam" id="3.40.50.200:FF:000033">
    <property type="entry name" value="Uncharacterized protein"/>
    <property type="match status" value="1"/>
</dbReference>
<dbReference type="Gene3D" id="3.40.50.200">
    <property type="entry name" value="Peptidase S8/S53 domain"/>
    <property type="match status" value="1"/>
</dbReference>
<dbReference type="PANTHER" id="PTHR43806">
    <property type="entry name" value="PEPTIDASE S8"/>
    <property type="match status" value="1"/>
</dbReference>
<dbReference type="PANTHER" id="PTHR43806:SF58">
    <property type="entry name" value="ALKALINE PROTEASE 1-RELATED"/>
    <property type="match status" value="1"/>
</dbReference>
<dbReference type="OrthoDB" id="206201at2759"/>
<keyword evidence="4 5" id="KW-0720">Serine protease</keyword>
<dbReference type="InterPro" id="IPR050131">
    <property type="entry name" value="Peptidase_S8_subtilisin-like"/>
</dbReference>
<keyword evidence="10" id="KW-1185">Reference proteome</keyword>
<dbReference type="InterPro" id="IPR015500">
    <property type="entry name" value="Peptidase_S8_subtilisin-rel"/>
</dbReference>
<evidence type="ECO:0000313" key="10">
    <source>
        <dbReference type="Proteomes" id="UP000007110"/>
    </source>
</evidence>
<dbReference type="OMA" id="ESENWGT"/>
<dbReference type="PROSITE" id="PS51892">
    <property type="entry name" value="SUBTILASE"/>
    <property type="match status" value="1"/>
</dbReference>
<dbReference type="InterPro" id="IPR036852">
    <property type="entry name" value="Peptidase_S8/S53_dom_sf"/>
</dbReference>
<evidence type="ECO:0000259" key="8">
    <source>
        <dbReference type="Pfam" id="PF00082"/>
    </source>
</evidence>
<organism evidence="9 10">
    <name type="scientific">Strongylocentrotus purpuratus</name>
    <name type="common">Purple sea urchin</name>
    <dbReference type="NCBI Taxonomy" id="7668"/>
    <lineage>
        <taxon>Eukaryota</taxon>
        <taxon>Metazoa</taxon>
        <taxon>Echinodermata</taxon>
        <taxon>Eleutherozoa</taxon>
        <taxon>Echinozoa</taxon>
        <taxon>Echinoidea</taxon>
        <taxon>Euechinoidea</taxon>
        <taxon>Echinacea</taxon>
        <taxon>Camarodonta</taxon>
        <taxon>Echinidea</taxon>
        <taxon>Strongylocentrotidae</taxon>
        <taxon>Strongylocentrotus</taxon>
    </lineage>
</organism>
<dbReference type="KEGG" id="spu:586117"/>
<dbReference type="SUPFAM" id="SSF52743">
    <property type="entry name" value="Subtilisin-like"/>
    <property type="match status" value="1"/>
</dbReference>
<dbReference type="PROSITE" id="PS00138">
    <property type="entry name" value="SUBTILASE_SER"/>
    <property type="match status" value="1"/>
</dbReference>
<dbReference type="InterPro" id="IPR023828">
    <property type="entry name" value="Peptidase_S8_Ser-AS"/>
</dbReference>
<evidence type="ECO:0000256" key="6">
    <source>
        <dbReference type="RuleBase" id="RU003355"/>
    </source>
</evidence>
<protein>
    <recommendedName>
        <fullName evidence="8">Peptidase S8/S53 domain-containing protein</fullName>
    </recommendedName>
</protein>
<dbReference type="GO" id="GO:0006508">
    <property type="term" value="P:proteolysis"/>
    <property type="evidence" value="ECO:0007669"/>
    <property type="project" value="UniProtKB-KW"/>
</dbReference>
<dbReference type="PRINTS" id="PR00723">
    <property type="entry name" value="SUBTILISIN"/>
</dbReference>